<dbReference type="PANTHER" id="PTHR32022">
    <property type="entry name" value="D-GLUTAMATE CYCLASE, MITOCHONDRIAL"/>
    <property type="match status" value="1"/>
</dbReference>
<evidence type="ECO:0000313" key="2">
    <source>
        <dbReference type="EMBL" id="KAF0981593.1"/>
    </source>
</evidence>
<organism evidence="2 3">
    <name type="scientific">Naegleria fowleri</name>
    <name type="common">Brain eating amoeba</name>
    <dbReference type="NCBI Taxonomy" id="5763"/>
    <lineage>
        <taxon>Eukaryota</taxon>
        <taxon>Discoba</taxon>
        <taxon>Heterolobosea</taxon>
        <taxon>Tetramitia</taxon>
        <taxon>Eutetramitia</taxon>
        <taxon>Vahlkampfiidae</taxon>
        <taxon>Naegleria</taxon>
    </lineage>
</organism>
<dbReference type="OrthoDB" id="10262538at2759"/>
<protein>
    <recommendedName>
        <fullName evidence="1">D-glutamate cyclase-like C-terminal domain-containing protein</fullName>
    </recommendedName>
</protein>
<dbReference type="InterPro" id="IPR025504">
    <property type="entry name" value="GLUCM_C"/>
</dbReference>
<dbReference type="PANTHER" id="PTHR32022:SF10">
    <property type="entry name" value="D-GLUTAMATE CYCLASE, MITOCHONDRIAL"/>
    <property type="match status" value="1"/>
</dbReference>
<dbReference type="VEuPathDB" id="AmoebaDB:NfTy_039070"/>
<proteinExistence type="predicted"/>
<reference evidence="2 3" key="1">
    <citation type="journal article" date="2019" name="Sci. Rep.">
        <title>Nanopore sequencing improves the draft genome of the human pathogenic amoeba Naegleria fowleri.</title>
        <authorList>
            <person name="Liechti N."/>
            <person name="Schurch N."/>
            <person name="Bruggmann R."/>
            <person name="Wittwer M."/>
        </authorList>
    </citation>
    <scope>NUCLEOTIDE SEQUENCE [LARGE SCALE GENOMIC DNA]</scope>
    <source>
        <strain evidence="2 3">ATCC 30894</strain>
    </source>
</reference>
<dbReference type="OMA" id="GISHKSE"/>
<dbReference type="GeneID" id="68119465"/>
<comment type="caution">
    <text evidence="2">The sequence shown here is derived from an EMBL/GenBank/DDBJ whole genome shotgun (WGS) entry which is preliminary data.</text>
</comment>
<gene>
    <name evidence="2" type="ORF">FDP41_012250</name>
</gene>
<evidence type="ECO:0000313" key="3">
    <source>
        <dbReference type="Proteomes" id="UP000444721"/>
    </source>
</evidence>
<dbReference type="VEuPathDB" id="AmoebaDB:FDP41_012250"/>
<dbReference type="AlphaFoldDB" id="A0A6A5BU13"/>
<dbReference type="RefSeq" id="XP_044566306.1">
    <property type="nucleotide sequence ID" value="XM_044702749.1"/>
</dbReference>
<dbReference type="VEuPathDB" id="AmoebaDB:NF0052180"/>
<dbReference type="Proteomes" id="UP000444721">
    <property type="component" value="Unassembled WGS sequence"/>
</dbReference>
<dbReference type="Gene3D" id="3.90.1640.20">
    <property type="entry name" value="TON_0340"/>
    <property type="match status" value="1"/>
</dbReference>
<evidence type="ECO:0000259" key="1">
    <source>
        <dbReference type="Pfam" id="PF14336"/>
    </source>
</evidence>
<feature type="domain" description="D-glutamate cyclase-like C-terminal" evidence="1">
    <location>
        <begin position="11"/>
        <end position="282"/>
    </location>
</feature>
<keyword evidence="3" id="KW-1185">Reference proteome</keyword>
<sequence>MLKSIITTQDDSLSSSENSNCSKKFIAIITGFSVPPNGYSETDGPLGAIWIGLGVLKFTNLNILYFVDENQYEGMLKFLKMVFGNDDQRVKIVKVTGQDCNDIHQASSEFKQHLYDIHSFISIERVGKSKDGKCYSMRGIEISGYNLALDTIIEYVQEKHPNTPLVSIGDGGNEIGMGNVRDHVEKCIPNGEKIACVKRSDFLLVCGVSNWGGYLLYLLFEYCRRHIVEKVPMEGIDVQMDLNYLKFMVNECQMVDGVRNQATISVDGLDYDVHEQIINDLNHCFGQDMQHSKH</sequence>
<name>A0A6A5BU13_NAEFO</name>
<dbReference type="Pfam" id="PF14336">
    <property type="entry name" value="GLUCM-like_C"/>
    <property type="match status" value="1"/>
</dbReference>
<dbReference type="EMBL" id="VFQX01000013">
    <property type="protein sequence ID" value="KAF0981593.1"/>
    <property type="molecule type" value="Genomic_DNA"/>
</dbReference>
<accession>A0A6A5BU13</accession>